<feature type="region of interest" description="Disordered" evidence="3">
    <location>
        <begin position="125"/>
        <end position="144"/>
    </location>
</feature>
<reference evidence="6" key="1">
    <citation type="journal article" date="2019" name="Int. J. Syst. Evol. Microbiol.">
        <title>The Global Catalogue of Microorganisms (GCM) 10K type strain sequencing project: providing services to taxonomists for standard genome sequencing and annotation.</title>
        <authorList>
            <consortium name="The Broad Institute Genomics Platform"/>
            <consortium name="The Broad Institute Genome Sequencing Center for Infectious Disease"/>
            <person name="Wu L."/>
            <person name="Ma J."/>
        </authorList>
    </citation>
    <scope>NUCLEOTIDE SEQUENCE [LARGE SCALE GENOMIC DNA]</scope>
    <source>
        <strain evidence="6">KCTC 52490</strain>
    </source>
</reference>
<dbReference type="InterPro" id="IPR011006">
    <property type="entry name" value="CheY-like_superfamily"/>
</dbReference>
<keyword evidence="6" id="KW-1185">Reference proteome</keyword>
<name>A0ABW6AHN7_9BACT</name>
<accession>A0ABW6AHN7</accession>
<evidence type="ECO:0000313" key="6">
    <source>
        <dbReference type="Proteomes" id="UP001597512"/>
    </source>
</evidence>
<feature type="domain" description="Response regulatory" evidence="4">
    <location>
        <begin position="4"/>
        <end position="120"/>
    </location>
</feature>
<dbReference type="SMART" id="SM00448">
    <property type="entry name" value="REC"/>
    <property type="match status" value="1"/>
</dbReference>
<evidence type="ECO:0000313" key="5">
    <source>
        <dbReference type="EMBL" id="MFD2935001.1"/>
    </source>
</evidence>
<dbReference type="Gene3D" id="3.40.50.2300">
    <property type="match status" value="1"/>
</dbReference>
<dbReference type="Proteomes" id="UP001597512">
    <property type="component" value="Unassembled WGS sequence"/>
</dbReference>
<evidence type="ECO:0000256" key="1">
    <source>
        <dbReference type="ARBA" id="ARBA00022553"/>
    </source>
</evidence>
<dbReference type="RefSeq" id="WP_381502085.1">
    <property type="nucleotide sequence ID" value="NZ_JBHUOM010000008.1"/>
</dbReference>
<gene>
    <name evidence="5" type="ORF">ACFS25_14490</name>
</gene>
<dbReference type="SUPFAM" id="SSF52172">
    <property type="entry name" value="CheY-like"/>
    <property type="match status" value="1"/>
</dbReference>
<proteinExistence type="predicted"/>
<feature type="modified residue" description="4-aspartylphosphate" evidence="2">
    <location>
        <position position="53"/>
    </location>
</feature>
<dbReference type="InterPro" id="IPR050595">
    <property type="entry name" value="Bact_response_regulator"/>
</dbReference>
<evidence type="ECO:0000259" key="4">
    <source>
        <dbReference type="PROSITE" id="PS50110"/>
    </source>
</evidence>
<protein>
    <submittedName>
        <fullName evidence="5">Response regulator transcription factor</fullName>
    </submittedName>
</protein>
<dbReference type="PANTHER" id="PTHR44591:SF3">
    <property type="entry name" value="RESPONSE REGULATORY DOMAIN-CONTAINING PROTEIN"/>
    <property type="match status" value="1"/>
</dbReference>
<dbReference type="InterPro" id="IPR001789">
    <property type="entry name" value="Sig_transdc_resp-reg_receiver"/>
</dbReference>
<dbReference type="PANTHER" id="PTHR44591">
    <property type="entry name" value="STRESS RESPONSE REGULATOR PROTEIN 1"/>
    <property type="match status" value="1"/>
</dbReference>
<dbReference type="PROSITE" id="PS50110">
    <property type="entry name" value="RESPONSE_REGULATORY"/>
    <property type="match status" value="1"/>
</dbReference>
<dbReference type="CDD" id="cd17574">
    <property type="entry name" value="REC_OmpR"/>
    <property type="match status" value="1"/>
</dbReference>
<comment type="caution">
    <text evidence="5">The sequence shown here is derived from an EMBL/GenBank/DDBJ whole genome shotgun (WGS) entry which is preliminary data.</text>
</comment>
<sequence length="144" mass="15733">MATQILVVEDDTQIRENLKEMLMLHGFDVETSVNGQEGINQALLQPPDLILCDIMMPEVDGYQVLAVVRNNRSIANVPFIFLTAKTEPADLRRGMDQGADDYLIKPFTLQKLLLAIEKGVAKGQSKGAIRQLPPQSGLGSGSQA</sequence>
<evidence type="ECO:0000256" key="2">
    <source>
        <dbReference type="PROSITE-ProRule" id="PRU00169"/>
    </source>
</evidence>
<evidence type="ECO:0000256" key="3">
    <source>
        <dbReference type="SAM" id="MobiDB-lite"/>
    </source>
</evidence>
<dbReference type="EMBL" id="JBHUOM010000008">
    <property type="protein sequence ID" value="MFD2935001.1"/>
    <property type="molecule type" value="Genomic_DNA"/>
</dbReference>
<dbReference type="Pfam" id="PF00072">
    <property type="entry name" value="Response_reg"/>
    <property type="match status" value="1"/>
</dbReference>
<organism evidence="5 6">
    <name type="scientific">Spirosoma flavum</name>
    <dbReference type="NCBI Taxonomy" id="2048557"/>
    <lineage>
        <taxon>Bacteria</taxon>
        <taxon>Pseudomonadati</taxon>
        <taxon>Bacteroidota</taxon>
        <taxon>Cytophagia</taxon>
        <taxon>Cytophagales</taxon>
        <taxon>Cytophagaceae</taxon>
        <taxon>Spirosoma</taxon>
    </lineage>
</organism>
<keyword evidence="1 2" id="KW-0597">Phosphoprotein</keyword>